<organism evidence="7 8">
    <name type="scientific">Elioraea tepida</name>
    <dbReference type="NCBI Taxonomy" id="2843330"/>
    <lineage>
        <taxon>Bacteria</taxon>
        <taxon>Pseudomonadati</taxon>
        <taxon>Pseudomonadota</taxon>
        <taxon>Alphaproteobacteria</taxon>
        <taxon>Acetobacterales</taxon>
        <taxon>Elioraeaceae</taxon>
        <taxon>Elioraea</taxon>
    </lineage>
</organism>
<feature type="chain" id="PRO_5037262560" evidence="5">
    <location>
        <begin position="28"/>
        <end position="519"/>
    </location>
</feature>
<dbReference type="KEGG" id="elio:KO353_14355"/>
<dbReference type="Proteomes" id="UP000694001">
    <property type="component" value="Chromosome"/>
</dbReference>
<reference evidence="7" key="1">
    <citation type="submission" date="2021-06" db="EMBL/GenBank/DDBJ databases">
        <title>Elioraea tepida, sp. nov., a moderately thermophilic aerobic anoxygenic phototrophic bacterium isolated from an alkaline siliceous hot spring mat community in Yellowstone National Park, WY, USA.</title>
        <authorList>
            <person name="Saini M.K."/>
            <person name="Yoshida S."/>
            <person name="Sebastian A."/>
            <person name="Hirose S."/>
            <person name="Hara E."/>
            <person name="Tamaki H."/>
            <person name="Soulier N.T."/>
            <person name="Albert I."/>
            <person name="Hanada S."/>
            <person name="Bryant D.A."/>
            <person name="Tank M."/>
        </authorList>
    </citation>
    <scope>NUCLEOTIDE SEQUENCE</scope>
    <source>
        <strain evidence="7">MS-P2</strain>
    </source>
</reference>
<evidence type="ECO:0000256" key="3">
    <source>
        <dbReference type="ARBA" id="ARBA00022448"/>
    </source>
</evidence>
<keyword evidence="3" id="KW-0813">Transport</keyword>
<evidence type="ECO:0000256" key="5">
    <source>
        <dbReference type="SAM" id="SignalP"/>
    </source>
</evidence>
<dbReference type="PIRSF" id="PIRSF002741">
    <property type="entry name" value="MppA"/>
    <property type="match status" value="1"/>
</dbReference>
<dbReference type="AlphaFoldDB" id="A0A975U165"/>
<dbReference type="PANTHER" id="PTHR30290:SF9">
    <property type="entry name" value="OLIGOPEPTIDE-BINDING PROTEIN APPA"/>
    <property type="match status" value="1"/>
</dbReference>
<dbReference type="PROSITE" id="PS51318">
    <property type="entry name" value="TAT"/>
    <property type="match status" value="1"/>
</dbReference>
<sequence length="519" mass="57665">MITRRTALLSGIGAAAAAAGTSPAAFAQPRPREVRVGVATDVLTLDPANHRNRETQNVIRNIHDGLLTRDAEMRIRNEIAESWRQVDARTYEFRIRQGIRFHSGDPLTAEDVKFTFDRLSKPNAMGGQTSPRQGLLGPLEDTVVVDEHTVRMILRAPWPILPAMLPFQEVVNRRHVERVGQEGMQSRPDGCGPFRLAEWRRGEAVILERFADYYGGSPEIPPAGPAQVDRAIFRVIPENAARVAALLAGEVDIIAELPASAMRQVDASRNAQVMKVNGTRTFFVAMNNAKPPFTDVRVRRALNHALDKDAIISRILSNTATPLRGVMSPDAFAFNPDLPEYKHDLARARALLAEAGVAEGTEMVIDTVAALREIAEAIAALLSRTGLRVRAQVWEGAVLTPMWQNPERRRERDMFLTSWGNGALDPSDIMVPTLRTGGRGNSAGFSNPEVDRLLDAAETETDSAERARMYREAQRIVSEQAPWIFLWLPQDIYGVSRRIANWRPQADSRINLHRVRIVG</sequence>
<dbReference type="InterPro" id="IPR006311">
    <property type="entry name" value="TAT_signal"/>
</dbReference>
<name>A0A975U165_9PROT</name>
<feature type="domain" description="Solute-binding protein family 5" evidence="6">
    <location>
        <begin position="75"/>
        <end position="439"/>
    </location>
</feature>
<keyword evidence="8" id="KW-1185">Reference proteome</keyword>
<protein>
    <submittedName>
        <fullName evidence="7">ABC transporter substrate-binding protein</fullName>
    </submittedName>
</protein>
<dbReference type="PANTHER" id="PTHR30290">
    <property type="entry name" value="PERIPLASMIC BINDING COMPONENT OF ABC TRANSPORTER"/>
    <property type="match status" value="1"/>
</dbReference>
<evidence type="ECO:0000256" key="2">
    <source>
        <dbReference type="ARBA" id="ARBA00005695"/>
    </source>
</evidence>
<evidence type="ECO:0000313" key="8">
    <source>
        <dbReference type="Proteomes" id="UP000694001"/>
    </source>
</evidence>
<dbReference type="EMBL" id="CP076448">
    <property type="protein sequence ID" value="QXM24407.1"/>
    <property type="molecule type" value="Genomic_DNA"/>
</dbReference>
<comment type="subcellular location">
    <subcellularLocation>
        <location evidence="1">Periplasm</location>
    </subcellularLocation>
</comment>
<evidence type="ECO:0000259" key="6">
    <source>
        <dbReference type="Pfam" id="PF00496"/>
    </source>
</evidence>
<evidence type="ECO:0000256" key="1">
    <source>
        <dbReference type="ARBA" id="ARBA00004418"/>
    </source>
</evidence>
<evidence type="ECO:0000313" key="7">
    <source>
        <dbReference type="EMBL" id="QXM24407.1"/>
    </source>
</evidence>
<feature type="signal peptide" evidence="5">
    <location>
        <begin position="1"/>
        <end position="27"/>
    </location>
</feature>
<accession>A0A975U165</accession>
<dbReference type="RefSeq" id="WP_218285464.1">
    <property type="nucleotide sequence ID" value="NZ_CP076448.1"/>
</dbReference>
<dbReference type="InterPro" id="IPR000914">
    <property type="entry name" value="SBP_5_dom"/>
</dbReference>
<gene>
    <name evidence="7" type="ORF">KO353_14355</name>
</gene>
<dbReference type="GO" id="GO:0015833">
    <property type="term" value="P:peptide transport"/>
    <property type="evidence" value="ECO:0007669"/>
    <property type="project" value="TreeGrafter"/>
</dbReference>
<proteinExistence type="inferred from homology"/>
<dbReference type="InterPro" id="IPR039424">
    <property type="entry name" value="SBP_5"/>
</dbReference>
<dbReference type="Pfam" id="PF00496">
    <property type="entry name" value="SBP_bac_5"/>
    <property type="match status" value="1"/>
</dbReference>
<keyword evidence="4 5" id="KW-0732">Signal</keyword>
<dbReference type="InterPro" id="IPR030678">
    <property type="entry name" value="Peptide/Ni-bd"/>
</dbReference>
<comment type="similarity">
    <text evidence="2">Belongs to the bacterial solute-binding protein 5 family.</text>
</comment>
<evidence type="ECO:0000256" key="4">
    <source>
        <dbReference type="ARBA" id="ARBA00022729"/>
    </source>
</evidence>
<dbReference type="GO" id="GO:1904680">
    <property type="term" value="F:peptide transmembrane transporter activity"/>
    <property type="evidence" value="ECO:0007669"/>
    <property type="project" value="TreeGrafter"/>
</dbReference>